<comment type="caution">
    <text evidence="1">The sequence shown here is derived from an EMBL/GenBank/DDBJ whole genome shotgun (WGS) entry which is preliminary data.</text>
</comment>
<dbReference type="EMBL" id="VWSG01000013">
    <property type="protein sequence ID" value="KAA5532006.1"/>
    <property type="molecule type" value="Genomic_DNA"/>
</dbReference>
<proteinExistence type="predicted"/>
<evidence type="ECO:0000313" key="1">
    <source>
        <dbReference type="EMBL" id="KAA5532006.1"/>
    </source>
</evidence>
<accession>A0A5M6CA59</accession>
<protein>
    <submittedName>
        <fullName evidence="1">Uncharacterized protein</fullName>
    </submittedName>
</protein>
<name>A0A5M6CA59_9FLAO</name>
<organism evidence="1 2">
    <name type="scientific">Paenimyroides baculatum</name>
    <dbReference type="NCBI Taxonomy" id="2608000"/>
    <lineage>
        <taxon>Bacteria</taxon>
        <taxon>Pseudomonadati</taxon>
        <taxon>Bacteroidota</taxon>
        <taxon>Flavobacteriia</taxon>
        <taxon>Flavobacteriales</taxon>
        <taxon>Flavobacteriaceae</taxon>
        <taxon>Paenimyroides</taxon>
    </lineage>
</organism>
<reference evidence="1 2" key="1">
    <citation type="submission" date="2019-09" db="EMBL/GenBank/DDBJ databases">
        <title>Genome sequence and assembly of Flavobacterium sp.</title>
        <authorList>
            <person name="Chhetri G."/>
        </authorList>
    </citation>
    <scope>NUCLEOTIDE SEQUENCE [LARGE SCALE GENOMIC DNA]</scope>
    <source>
        <strain evidence="1 2">SNL9</strain>
    </source>
</reference>
<keyword evidence="2" id="KW-1185">Reference proteome</keyword>
<dbReference type="AlphaFoldDB" id="A0A5M6CA59"/>
<gene>
    <name evidence="1" type="ORF">F0460_14150</name>
</gene>
<sequence length="178" mass="21025">MKNILVILFLFLKLNCFSQTNVEVYSLLKEISLTKDSREIVNTNVGKVLLSYDWKSVNILSEYFLDSNKTKVYSDCLERYLTIGELAIIIADRIDGMNYYKLTLVQNCLGEFCKGNSNIIEYYLPYIHESGLSDFKERYLLWIKSEEYVTSRHLFTDKSKRQLKRIQREKLKAFKNNI</sequence>
<dbReference type="Proteomes" id="UP000325141">
    <property type="component" value="Unassembled WGS sequence"/>
</dbReference>
<evidence type="ECO:0000313" key="2">
    <source>
        <dbReference type="Proteomes" id="UP000325141"/>
    </source>
</evidence>
<dbReference type="RefSeq" id="WP_150014365.1">
    <property type="nucleotide sequence ID" value="NZ_VWSG01000013.1"/>
</dbReference>